<dbReference type="PANTHER" id="PTHR30294:SF29">
    <property type="entry name" value="MULTIDRUG ABC TRANSPORTER PERMEASE YBHS-RELATED"/>
    <property type="match status" value="1"/>
</dbReference>
<dbReference type="PANTHER" id="PTHR30294">
    <property type="entry name" value="MEMBRANE COMPONENT OF ABC TRANSPORTER YHHJ-RELATED"/>
    <property type="match status" value="1"/>
</dbReference>
<protein>
    <submittedName>
        <fullName evidence="7">ABC-2 type transport system permease protein</fullName>
    </submittedName>
</protein>
<feature type="transmembrane region" description="Helical" evidence="6">
    <location>
        <begin position="209"/>
        <end position="230"/>
    </location>
</feature>
<dbReference type="InterPro" id="IPR051449">
    <property type="entry name" value="ABC-2_transporter_component"/>
</dbReference>
<evidence type="ECO:0000256" key="3">
    <source>
        <dbReference type="ARBA" id="ARBA00022692"/>
    </source>
</evidence>
<keyword evidence="5 6" id="KW-0472">Membrane</keyword>
<dbReference type="Pfam" id="PF12679">
    <property type="entry name" value="ABC2_membrane_2"/>
    <property type="match status" value="1"/>
</dbReference>
<organism evidence="7 8">
    <name type="scientific">Ruminococcus flavefaciens</name>
    <dbReference type="NCBI Taxonomy" id="1265"/>
    <lineage>
        <taxon>Bacteria</taxon>
        <taxon>Bacillati</taxon>
        <taxon>Bacillota</taxon>
        <taxon>Clostridia</taxon>
        <taxon>Eubacteriales</taxon>
        <taxon>Oscillospiraceae</taxon>
        <taxon>Ruminococcus</taxon>
    </lineage>
</organism>
<dbReference type="OrthoDB" id="9794512at2"/>
<evidence type="ECO:0000256" key="2">
    <source>
        <dbReference type="ARBA" id="ARBA00022475"/>
    </source>
</evidence>
<evidence type="ECO:0000256" key="5">
    <source>
        <dbReference type="ARBA" id="ARBA00023136"/>
    </source>
</evidence>
<feature type="transmembrane region" description="Helical" evidence="6">
    <location>
        <begin position="95"/>
        <end position="115"/>
    </location>
</feature>
<keyword evidence="4 6" id="KW-1133">Transmembrane helix</keyword>
<feature type="transmembrane region" description="Helical" evidence="6">
    <location>
        <begin position="12"/>
        <end position="34"/>
    </location>
</feature>
<dbReference type="GO" id="GO:0005886">
    <property type="term" value="C:plasma membrane"/>
    <property type="evidence" value="ECO:0007669"/>
    <property type="project" value="UniProtKB-SubCell"/>
</dbReference>
<feature type="transmembrane region" description="Helical" evidence="6">
    <location>
        <begin position="46"/>
        <end position="68"/>
    </location>
</feature>
<feature type="transmembrane region" description="Helical" evidence="6">
    <location>
        <begin position="160"/>
        <end position="180"/>
    </location>
</feature>
<dbReference type="AlphaFoldDB" id="A0A1H6L6J5"/>
<evidence type="ECO:0000256" key="6">
    <source>
        <dbReference type="SAM" id="Phobius"/>
    </source>
</evidence>
<dbReference type="GO" id="GO:0140359">
    <property type="term" value="F:ABC-type transporter activity"/>
    <property type="evidence" value="ECO:0007669"/>
    <property type="project" value="InterPro"/>
</dbReference>
<evidence type="ECO:0000256" key="1">
    <source>
        <dbReference type="ARBA" id="ARBA00004651"/>
    </source>
</evidence>
<evidence type="ECO:0000313" key="8">
    <source>
        <dbReference type="Proteomes" id="UP000183190"/>
    </source>
</evidence>
<reference evidence="7 8" key="1">
    <citation type="submission" date="2016-10" db="EMBL/GenBank/DDBJ databases">
        <authorList>
            <person name="de Groot N.N."/>
        </authorList>
    </citation>
    <scope>NUCLEOTIDE SEQUENCE [LARGE SCALE GENOMIC DNA]</scope>
    <source>
        <strain evidence="7 8">YAD2003</strain>
    </source>
</reference>
<name>A0A1H6L6J5_RUMFL</name>
<feature type="transmembrane region" description="Helical" evidence="6">
    <location>
        <begin position="127"/>
        <end position="148"/>
    </location>
</feature>
<keyword evidence="2" id="KW-1003">Cell membrane</keyword>
<proteinExistence type="predicted"/>
<sequence length="239" mass="27048">MSAIYRREMGAFFTSGIAYVFLTVFWLVSGIFFFTGTIMSNTTNVASMFSSMFYVVMCLIPILTMKLLSEEKKNKTDQGLLTAPISLWDIVLGKYFAALTLFIIAQSIVFIYAFILNYLGEIAWTPLLGNYFAVLFLGAAFIAVGLFVSSLTENQMASAVVCLVLLFVMYLSELLVSNFANGKWFEKGIYNLVTSLAFYSRYVEFTRGVFSLTSVVFFISVAFLFNFFTVKVLEKRRWS</sequence>
<comment type="subcellular location">
    <subcellularLocation>
        <location evidence="1">Cell membrane</location>
        <topology evidence="1">Multi-pass membrane protein</topology>
    </subcellularLocation>
</comment>
<evidence type="ECO:0000256" key="4">
    <source>
        <dbReference type="ARBA" id="ARBA00022989"/>
    </source>
</evidence>
<dbReference type="Proteomes" id="UP000183190">
    <property type="component" value="Unassembled WGS sequence"/>
</dbReference>
<evidence type="ECO:0000313" key="7">
    <source>
        <dbReference type="EMBL" id="SEH80033.1"/>
    </source>
</evidence>
<gene>
    <name evidence="7" type="ORF">SAMN02910265_02764</name>
</gene>
<dbReference type="RefSeq" id="WP_074718392.1">
    <property type="nucleotide sequence ID" value="NZ_FNWV01000013.1"/>
</dbReference>
<accession>A0A1H6L6J5</accession>
<dbReference type="EMBL" id="FNWV01000013">
    <property type="protein sequence ID" value="SEH80033.1"/>
    <property type="molecule type" value="Genomic_DNA"/>
</dbReference>
<keyword evidence="3 6" id="KW-0812">Transmembrane</keyword>